<dbReference type="Proteomes" id="UP001420932">
    <property type="component" value="Unassembled WGS sequence"/>
</dbReference>
<keyword evidence="3" id="KW-1185">Reference proteome</keyword>
<reference evidence="1 3" key="1">
    <citation type="submission" date="2024-01" db="EMBL/GenBank/DDBJ databases">
        <title>Genome assemblies of Stephania.</title>
        <authorList>
            <person name="Yang L."/>
        </authorList>
    </citation>
    <scope>NUCLEOTIDE SEQUENCE [LARGE SCALE GENOMIC DNA]</scope>
    <source>
        <strain evidence="1">YNDBR</strain>
        <tissue evidence="1">Leaf</tissue>
    </source>
</reference>
<proteinExistence type="predicted"/>
<dbReference type="AlphaFoldDB" id="A0AAP0DWZ1"/>
<gene>
    <name evidence="2" type="ORF">Syun_011676</name>
    <name evidence="1" type="ORF">Syun_031288</name>
</gene>
<evidence type="ECO:0000313" key="1">
    <source>
        <dbReference type="EMBL" id="KAK9082506.1"/>
    </source>
</evidence>
<evidence type="ECO:0000313" key="3">
    <source>
        <dbReference type="Proteomes" id="UP001420932"/>
    </source>
</evidence>
<comment type="caution">
    <text evidence="1">The sequence shown here is derived from an EMBL/GenBank/DDBJ whole genome shotgun (WGS) entry which is preliminary data.</text>
</comment>
<dbReference type="EMBL" id="JBBNAF010000005">
    <property type="protein sequence ID" value="KAK9142276.1"/>
    <property type="molecule type" value="Genomic_DNA"/>
</dbReference>
<dbReference type="EMBL" id="JBBNAF010000018">
    <property type="protein sequence ID" value="KAK9082506.1"/>
    <property type="molecule type" value="Genomic_DNA"/>
</dbReference>
<protein>
    <submittedName>
        <fullName evidence="1">Uncharacterized protein</fullName>
    </submittedName>
</protein>
<evidence type="ECO:0000313" key="2">
    <source>
        <dbReference type="EMBL" id="KAK9142276.1"/>
    </source>
</evidence>
<organism evidence="1 3">
    <name type="scientific">Stephania yunnanensis</name>
    <dbReference type="NCBI Taxonomy" id="152371"/>
    <lineage>
        <taxon>Eukaryota</taxon>
        <taxon>Viridiplantae</taxon>
        <taxon>Streptophyta</taxon>
        <taxon>Embryophyta</taxon>
        <taxon>Tracheophyta</taxon>
        <taxon>Spermatophyta</taxon>
        <taxon>Magnoliopsida</taxon>
        <taxon>Ranunculales</taxon>
        <taxon>Menispermaceae</taxon>
        <taxon>Menispermoideae</taxon>
        <taxon>Cissampelideae</taxon>
        <taxon>Stephania</taxon>
    </lineage>
</organism>
<name>A0AAP0DWZ1_9MAGN</name>
<sequence>MYRRILFTAFQCSLPGFAMYRLTTPTACAMSGRVQIIANIKLPTADAYGFRDISILSSSLLGLILEDNLKLIESGVEIGLQSCMLKRRKIFFK</sequence>
<accession>A0AAP0DWZ1</accession>